<sequence length="83" mass="8837">MERVMSGILIFGNMGGHTVDCEGAVLDPVGVATDDRAEVGVVRRRVDGVLACVVVACHHVLEHAISIRHKEVRLGLGRGVVLL</sequence>
<evidence type="ECO:0000313" key="1">
    <source>
        <dbReference type="EMBL" id="KUI70877.1"/>
    </source>
</evidence>
<evidence type="ECO:0000313" key="2">
    <source>
        <dbReference type="Proteomes" id="UP000078559"/>
    </source>
</evidence>
<proteinExistence type="predicted"/>
<gene>
    <name evidence="1" type="ORF">VM1G_11719</name>
</gene>
<dbReference type="AlphaFoldDB" id="A0A194W3N1"/>
<reference evidence="1" key="1">
    <citation type="submission" date="2014-12" db="EMBL/GenBank/DDBJ databases">
        <title>Genome Sequence of Valsa Canker Pathogens Uncovers a Specific Adaption of Colonization on Woody Bark.</title>
        <authorList>
            <person name="Yin Z."/>
            <person name="Liu H."/>
            <person name="Gao X."/>
            <person name="Li Z."/>
            <person name="Song N."/>
            <person name="Ke X."/>
            <person name="Dai Q."/>
            <person name="Wu Y."/>
            <person name="Sun Y."/>
            <person name="Xu J.-R."/>
            <person name="Kang Z.K."/>
            <person name="Wang L."/>
            <person name="Huang L."/>
        </authorList>
    </citation>
    <scope>NUCLEOTIDE SEQUENCE [LARGE SCALE GENOMIC DNA]</scope>
    <source>
        <strain evidence="1">03-8</strain>
    </source>
</reference>
<organism evidence="1 2">
    <name type="scientific">Cytospora mali</name>
    <name type="common">Apple Valsa canker fungus</name>
    <name type="synonym">Valsa mali</name>
    <dbReference type="NCBI Taxonomy" id="578113"/>
    <lineage>
        <taxon>Eukaryota</taxon>
        <taxon>Fungi</taxon>
        <taxon>Dikarya</taxon>
        <taxon>Ascomycota</taxon>
        <taxon>Pezizomycotina</taxon>
        <taxon>Sordariomycetes</taxon>
        <taxon>Sordariomycetidae</taxon>
        <taxon>Diaporthales</taxon>
        <taxon>Cytosporaceae</taxon>
        <taxon>Cytospora</taxon>
    </lineage>
</organism>
<dbReference type="EMBL" id="CM003103">
    <property type="protein sequence ID" value="KUI70877.1"/>
    <property type="molecule type" value="Genomic_DNA"/>
</dbReference>
<accession>A0A194W3N1</accession>
<name>A0A194W3N1_CYTMA</name>
<protein>
    <submittedName>
        <fullName evidence="1">Uncharacterized protein</fullName>
    </submittedName>
</protein>
<dbReference type="Proteomes" id="UP000078559">
    <property type="component" value="Chromosome 6"/>
</dbReference>
<keyword evidence="2" id="KW-1185">Reference proteome</keyword>